<feature type="domain" description="Rieske" evidence="8">
    <location>
        <begin position="31"/>
        <end position="133"/>
    </location>
</feature>
<dbReference type="Pfam" id="PF19298">
    <property type="entry name" value="KshA_C"/>
    <property type="match status" value="1"/>
</dbReference>
<sequence length="335" mass="37505">MDRPLERVPLPRETPPPVIDGPRPLPYPNGWFALCFSDELKRASVRTAPFMGGDLVLYRTAAGIAHAVTPYCPHLGAHLGHGGKVDGEDLVCPFHGLAYGPDGACVRTPFGSTPPRAALDKWLVQERNGAIFVWRDHLGRTPDRDVPDIDATGFSKQRRHCSELGGYAHDVAENLSDFAHFDYLHGFSDAEMTHGIEDNLLVSHLTGQWFGMPIRIRFVSHGLGFSVGECHIPRLGVKMIQRAYATPTAPLKWTLRWTDAVQVSLFNMLPAGLGKLMNELTISILHHIFAGIVAQDHEIWANRRFDPHPRLLAREATISTCRRWMMQFYPDQPVR</sequence>
<feature type="region of interest" description="Disordered" evidence="7">
    <location>
        <begin position="1"/>
        <end position="21"/>
    </location>
</feature>
<dbReference type="GO" id="GO:0046872">
    <property type="term" value="F:metal ion binding"/>
    <property type="evidence" value="ECO:0007669"/>
    <property type="project" value="UniProtKB-KW"/>
</dbReference>
<dbReference type="InterPro" id="IPR045605">
    <property type="entry name" value="KshA-like_C"/>
</dbReference>
<evidence type="ECO:0000256" key="5">
    <source>
        <dbReference type="ARBA" id="ARBA00023004"/>
    </source>
</evidence>
<dbReference type="Gene3D" id="3.90.380.10">
    <property type="entry name" value="Naphthalene 1,2-dioxygenase Alpha Subunit, Chain A, domain 1"/>
    <property type="match status" value="1"/>
</dbReference>
<keyword evidence="4" id="KW-0560">Oxidoreductase</keyword>
<evidence type="ECO:0000259" key="8">
    <source>
        <dbReference type="PROSITE" id="PS51296"/>
    </source>
</evidence>
<keyword evidence="6" id="KW-0411">Iron-sulfur</keyword>
<keyword evidence="2" id="KW-0001">2Fe-2S</keyword>
<evidence type="ECO:0000256" key="4">
    <source>
        <dbReference type="ARBA" id="ARBA00023002"/>
    </source>
</evidence>
<dbReference type="EMBL" id="LOYH01000008">
    <property type="protein sequence ID" value="KVK88961.1"/>
    <property type="molecule type" value="Genomic_DNA"/>
</dbReference>
<dbReference type="GO" id="GO:0008203">
    <property type="term" value="P:cholesterol metabolic process"/>
    <property type="evidence" value="ECO:0007669"/>
    <property type="project" value="InterPro"/>
</dbReference>
<comment type="caution">
    <text evidence="9">The sequence shown here is derived from an EMBL/GenBank/DDBJ whole genome shotgun (WGS) entry which is preliminary data.</text>
</comment>
<evidence type="ECO:0000256" key="1">
    <source>
        <dbReference type="ARBA" id="ARBA00001962"/>
    </source>
</evidence>
<comment type="cofactor">
    <cofactor evidence="1">
        <name>Fe cation</name>
        <dbReference type="ChEBI" id="CHEBI:24875"/>
    </cofactor>
</comment>
<evidence type="ECO:0000313" key="10">
    <source>
        <dbReference type="Proteomes" id="UP000069001"/>
    </source>
</evidence>
<dbReference type="SUPFAM" id="SSF50022">
    <property type="entry name" value="ISP domain"/>
    <property type="match status" value="1"/>
</dbReference>
<dbReference type="Proteomes" id="UP000069001">
    <property type="component" value="Unassembled WGS sequence"/>
</dbReference>
<gene>
    <name evidence="9" type="ORF">WS90_37260</name>
</gene>
<dbReference type="Pfam" id="PF00355">
    <property type="entry name" value="Rieske"/>
    <property type="match status" value="1"/>
</dbReference>
<evidence type="ECO:0000313" key="9">
    <source>
        <dbReference type="EMBL" id="KVK88961.1"/>
    </source>
</evidence>
<accession>A0A103ZZJ5</accession>
<dbReference type="SUPFAM" id="SSF55961">
    <property type="entry name" value="Bet v1-like"/>
    <property type="match status" value="1"/>
</dbReference>
<dbReference type="PROSITE" id="PS51296">
    <property type="entry name" value="RIESKE"/>
    <property type="match status" value="1"/>
</dbReference>
<keyword evidence="5" id="KW-0408">Iron</keyword>
<dbReference type="PANTHER" id="PTHR21266">
    <property type="entry name" value="IRON-SULFUR DOMAIN CONTAINING PROTEIN"/>
    <property type="match status" value="1"/>
</dbReference>
<dbReference type="AlphaFoldDB" id="A0A103ZZJ5"/>
<reference evidence="9 10" key="1">
    <citation type="submission" date="2015-11" db="EMBL/GenBank/DDBJ databases">
        <title>Expanding the genomic diversity of Burkholderia species for the development of highly accurate diagnostics.</title>
        <authorList>
            <person name="Sahl J."/>
            <person name="Keim P."/>
            <person name="Wagner D."/>
        </authorList>
    </citation>
    <scope>NUCLEOTIDE SEQUENCE [LARGE SCALE GENOMIC DNA]</scope>
    <source>
        <strain evidence="9 10">MSMB1302</strain>
    </source>
</reference>
<dbReference type="PANTHER" id="PTHR21266:SF60">
    <property type="entry name" value="3-KETOSTEROID-9-ALPHA-MONOOXYGENASE, OXYGENASE COMPONENT"/>
    <property type="match status" value="1"/>
</dbReference>
<organism evidence="9 10">
    <name type="scientific">Burkholderia cepacia</name>
    <name type="common">Pseudomonas cepacia</name>
    <dbReference type="NCBI Taxonomy" id="292"/>
    <lineage>
        <taxon>Bacteria</taxon>
        <taxon>Pseudomonadati</taxon>
        <taxon>Pseudomonadota</taxon>
        <taxon>Betaproteobacteria</taxon>
        <taxon>Burkholderiales</taxon>
        <taxon>Burkholderiaceae</taxon>
        <taxon>Burkholderia</taxon>
        <taxon>Burkholderia cepacia complex</taxon>
    </lineage>
</organism>
<keyword evidence="3" id="KW-0479">Metal-binding</keyword>
<dbReference type="Gene3D" id="2.102.10.10">
    <property type="entry name" value="Rieske [2Fe-2S] iron-sulphur domain"/>
    <property type="match status" value="1"/>
</dbReference>
<protein>
    <recommendedName>
        <fullName evidence="8">Rieske domain-containing protein</fullName>
    </recommendedName>
</protein>
<evidence type="ECO:0000256" key="6">
    <source>
        <dbReference type="ARBA" id="ARBA00023014"/>
    </source>
</evidence>
<evidence type="ECO:0000256" key="2">
    <source>
        <dbReference type="ARBA" id="ARBA00022714"/>
    </source>
</evidence>
<dbReference type="GO" id="GO:0005737">
    <property type="term" value="C:cytoplasm"/>
    <property type="evidence" value="ECO:0007669"/>
    <property type="project" value="TreeGrafter"/>
</dbReference>
<evidence type="ECO:0000256" key="7">
    <source>
        <dbReference type="SAM" id="MobiDB-lite"/>
    </source>
</evidence>
<dbReference type="InterPro" id="IPR036922">
    <property type="entry name" value="Rieske_2Fe-2S_sf"/>
</dbReference>
<dbReference type="GO" id="GO:0016491">
    <property type="term" value="F:oxidoreductase activity"/>
    <property type="evidence" value="ECO:0007669"/>
    <property type="project" value="UniProtKB-KW"/>
</dbReference>
<dbReference type="CDD" id="cd03469">
    <property type="entry name" value="Rieske_RO_Alpha_N"/>
    <property type="match status" value="1"/>
</dbReference>
<dbReference type="InterPro" id="IPR050584">
    <property type="entry name" value="Cholesterol_7-desaturase"/>
</dbReference>
<dbReference type="GO" id="GO:0051537">
    <property type="term" value="F:2 iron, 2 sulfur cluster binding"/>
    <property type="evidence" value="ECO:0007669"/>
    <property type="project" value="UniProtKB-KW"/>
</dbReference>
<name>A0A103ZZJ5_BURCE</name>
<proteinExistence type="predicted"/>
<evidence type="ECO:0000256" key="3">
    <source>
        <dbReference type="ARBA" id="ARBA00022723"/>
    </source>
</evidence>
<feature type="compositionally biased region" description="Basic and acidic residues" evidence="7">
    <location>
        <begin position="1"/>
        <end position="10"/>
    </location>
</feature>
<feature type="compositionally biased region" description="Pro residues" evidence="7">
    <location>
        <begin position="12"/>
        <end position="21"/>
    </location>
</feature>
<dbReference type="InterPro" id="IPR017941">
    <property type="entry name" value="Rieske_2Fe-2S"/>
</dbReference>